<protein>
    <submittedName>
        <fullName evidence="2">RES family NAD+ phosphorylase</fullName>
    </submittedName>
</protein>
<comment type="caution">
    <text evidence="2">The sequence shown here is derived from an EMBL/GenBank/DDBJ whole genome shotgun (WGS) entry which is preliminary data.</text>
</comment>
<dbReference type="Pfam" id="PF08808">
    <property type="entry name" value="RES"/>
    <property type="match status" value="1"/>
</dbReference>
<proteinExistence type="predicted"/>
<gene>
    <name evidence="2" type="ORF">JF625_12400</name>
</gene>
<accession>A0A952FMI3</accession>
<dbReference type="SMART" id="SM00953">
    <property type="entry name" value="RES"/>
    <property type="match status" value="1"/>
</dbReference>
<name>A0A952FMI3_9PROT</name>
<sequence>MGLGGATIPLRRVEWPECWRIIPSRYPPIDLFERVAPPEDWELLIELESRTNDRLRDQVGQISLIPLEERMSGPGTSFIMAPFTHLHPDGSRFTDGTYGAYYGAAALDTAVAETSYHRARFFAATATPATTIDMRVLINSLSGDLQDIRGLGAELPGVYDPVDYSAGQTLGRQLHAEGAFGIVFDSVRHAGGHCAAVFRPRSVLTPVIQERHLSYHWDGTRIAAVNEIRALQT</sequence>
<dbReference type="Proteomes" id="UP000700706">
    <property type="component" value="Unassembled WGS sequence"/>
</dbReference>
<dbReference type="InterPro" id="IPR014914">
    <property type="entry name" value="RES_dom"/>
</dbReference>
<feature type="domain" description="RES" evidence="1">
    <location>
        <begin position="82"/>
        <end position="210"/>
    </location>
</feature>
<organism evidence="2 3">
    <name type="scientific">Inquilinus limosus</name>
    <dbReference type="NCBI Taxonomy" id="171674"/>
    <lineage>
        <taxon>Bacteria</taxon>
        <taxon>Pseudomonadati</taxon>
        <taxon>Pseudomonadota</taxon>
        <taxon>Alphaproteobacteria</taxon>
        <taxon>Rhodospirillales</taxon>
        <taxon>Rhodospirillaceae</taxon>
        <taxon>Inquilinus</taxon>
    </lineage>
</organism>
<dbReference type="EMBL" id="JAEKLZ010000191">
    <property type="protein sequence ID" value="MBW8725940.1"/>
    <property type="molecule type" value="Genomic_DNA"/>
</dbReference>
<evidence type="ECO:0000313" key="2">
    <source>
        <dbReference type="EMBL" id="MBW8725940.1"/>
    </source>
</evidence>
<reference evidence="2" key="1">
    <citation type="submission" date="2020-06" db="EMBL/GenBank/DDBJ databases">
        <title>Stable isotope informed genome-resolved metagenomics uncovers potential trophic interactions in rhizosphere soil.</title>
        <authorList>
            <person name="Starr E.P."/>
            <person name="Shi S."/>
            <person name="Blazewicz S.J."/>
            <person name="Koch B.J."/>
            <person name="Probst A.J."/>
            <person name="Hungate B.A."/>
            <person name="Pett-Ridge J."/>
            <person name="Firestone M.K."/>
            <person name="Banfield J.F."/>
        </authorList>
    </citation>
    <scope>NUCLEOTIDE SEQUENCE</scope>
    <source>
        <strain evidence="2">YM_69_17</strain>
    </source>
</reference>
<dbReference type="AlphaFoldDB" id="A0A952FMI3"/>
<evidence type="ECO:0000313" key="3">
    <source>
        <dbReference type="Proteomes" id="UP000700706"/>
    </source>
</evidence>
<evidence type="ECO:0000259" key="1">
    <source>
        <dbReference type="SMART" id="SM00953"/>
    </source>
</evidence>